<organism evidence="3 4">
    <name type="scientific">Cronobacter malonaticus</name>
    <dbReference type="NCBI Taxonomy" id="413503"/>
    <lineage>
        <taxon>Bacteria</taxon>
        <taxon>Pseudomonadati</taxon>
        <taxon>Pseudomonadota</taxon>
        <taxon>Gammaproteobacteria</taxon>
        <taxon>Enterobacterales</taxon>
        <taxon>Enterobacteriaceae</taxon>
        <taxon>Cronobacter</taxon>
    </lineage>
</organism>
<dbReference type="SMART" id="SM00635">
    <property type="entry name" value="BID_2"/>
    <property type="match status" value="1"/>
</dbReference>
<comment type="caution">
    <text evidence="3">The sequence shown here is derived from an EMBL/GenBank/DDBJ whole genome shotgun (WGS) entry which is preliminary data.</text>
</comment>
<evidence type="ECO:0000256" key="1">
    <source>
        <dbReference type="ARBA" id="ARBA00008005"/>
    </source>
</evidence>
<dbReference type="InterPro" id="IPR008964">
    <property type="entry name" value="Invasin/intimin_cell_adhesion"/>
</dbReference>
<dbReference type="SUPFAM" id="SSF49373">
    <property type="entry name" value="Invasin/intimin cell-adhesion fragments"/>
    <property type="match status" value="1"/>
</dbReference>
<reference evidence="3 4" key="1">
    <citation type="journal article" date="2018" name="Front. Microbiol.">
        <title>An Investigation of an Acute Gastroenteritis Outbreak: Cronobacter sakazakii, a Potential Cause of Food-Borne Illness.</title>
        <authorList>
            <person name="Yong W."/>
            <person name="Guo B."/>
            <person name="Shi X."/>
            <person name="Cheng T."/>
            <person name="Chen M."/>
            <person name="Jiang X."/>
            <person name="Ye Y."/>
            <person name="Wang J."/>
            <person name="Xie G."/>
            <person name="Ding J."/>
        </authorList>
    </citation>
    <scope>NUCLEOTIDE SEQUENCE [LARGE SCALE GENOMIC DNA]</scope>
    <source>
        <strain evidence="3 4">S1</strain>
    </source>
</reference>
<sequence>MSVSFDSIPSNIRVPLFYAEMDNSKANTAQTSAPALLIGQALEDAAIERNKLVLMPTADQARKLCGQGSPLARMVDAYRKTDPFGELYVIAVSDPKGAPAVGEVTFSGSANASGAVSLYIGAKRIAGAVTSGDSALDAAQSLADAINADPDLPVLASATAVTSDVKITGLTVAPTLTVKTGESAGVDVTILPDNATNKTLSWESDDTAIATVDDNGTVTGIAEGAANVTATTTDGSGLSGVCAVTVEQGEVRSAKRSLKKATSARAAAEVIGAKVTLTAKYSGEAGNQIPLMLNYYGAISGEEIPDGLTVSLSAMQDGAGVISLDNVIAAMGDEPFDFIGLPYNDAATLKQMGEEMNDSSGRWSWSRQLYGHVYTAKIGPLTELVAFGEALNDPHLTIAGYEPKTQTAPEELLASRLGRQAVFIRNDPARPTQTGEITGALPAPVGERFSMTERQSLLTHGIASSTVNSGTLLIERDITTYQKNKFGVADNSYLDSETLHTSAYVLRKLKSVITTKYPRHKLANDGTRFGPGQAIVTPSVLRGEICAAYREMELAGIVENFDVFKKYLIVERNADDPNRVDVLFPPDYVNQLRVFALKNQFRLQYSNEEMANG</sequence>
<dbReference type="AlphaFoldDB" id="A0A423XTY1"/>
<dbReference type="EMBL" id="PQJL01000016">
    <property type="protein sequence ID" value="ROW59998.1"/>
    <property type="molecule type" value="Genomic_DNA"/>
</dbReference>
<dbReference type="RefSeq" id="WP_123948882.1">
    <property type="nucleotide sequence ID" value="NZ_JAVSDL010000001.1"/>
</dbReference>
<evidence type="ECO:0000313" key="3">
    <source>
        <dbReference type="EMBL" id="ROW59998.1"/>
    </source>
</evidence>
<dbReference type="InterPro" id="IPR020287">
    <property type="entry name" value="Tail_sheath_C"/>
</dbReference>
<protein>
    <submittedName>
        <fullName evidence="3">Phage tail protein</fullName>
    </submittedName>
</protein>
<gene>
    <name evidence="3" type="ORF">C3E80_16605</name>
</gene>
<feature type="domain" description="BIG2" evidence="2">
    <location>
        <begin position="166"/>
        <end position="242"/>
    </location>
</feature>
<dbReference type="Pfam" id="PF04984">
    <property type="entry name" value="Phage_sheath_1"/>
    <property type="match status" value="1"/>
</dbReference>
<dbReference type="Pfam" id="PF02368">
    <property type="entry name" value="Big_2"/>
    <property type="match status" value="1"/>
</dbReference>
<dbReference type="Proteomes" id="UP000285793">
    <property type="component" value="Unassembled WGS sequence"/>
</dbReference>
<accession>A0A423XTY1</accession>
<evidence type="ECO:0000259" key="2">
    <source>
        <dbReference type="SMART" id="SM00635"/>
    </source>
</evidence>
<comment type="similarity">
    <text evidence="1">Belongs to the myoviridae tail sheath protein family.</text>
</comment>
<dbReference type="Pfam" id="PF17482">
    <property type="entry name" value="Phage_sheath_1C"/>
    <property type="match status" value="1"/>
</dbReference>
<dbReference type="InterPro" id="IPR035089">
    <property type="entry name" value="Phage_sheath_subtilisin"/>
</dbReference>
<dbReference type="Gene3D" id="2.60.40.1080">
    <property type="match status" value="1"/>
</dbReference>
<dbReference type="InterPro" id="IPR003343">
    <property type="entry name" value="Big_2"/>
</dbReference>
<evidence type="ECO:0000313" key="4">
    <source>
        <dbReference type="Proteomes" id="UP000285793"/>
    </source>
</evidence>
<name>A0A423XTY1_9ENTR</name>
<proteinExistence type="inferred from homology"/>